<evidence type="ECO:0000313" key="14">
    <source>
        <dbReference type="EMBL" id="OGN22480.1"/>
    </source>
</evidence>
<protein>
    <recommendedName>
        <fullName evidence="10">Chaperone protein DnaJ</fullName>
    </recommendedName>
</protein>
<dbReference type="PANTHER" id="PTHR43096">
    <property type="entry name" value="DNAJ HOMOLOG 1, MITOCHONDRIAL-RELATED"/>
    <property type="match status" value="1"/>
</dbReference>
<proteinExistence type="inferred from homology"/>
<dbReference type="GO" id="GO:0006260">
    <property type="term" value="P:DNA replication"/>
    <property type="evidence" value="ECO:0007669"/>
    <property type="project" value="UniProtKB-KW"/>
</dbReference>
<evidence type="ECO:0000256" key="10">
    <source>
        <dbReference type="ARBA" id="ARBA00067609"/>
    </source>
</evidence>
<keyword evidence="5 11" id="KW-0863">Zinc-finger</keyword>
<dbReference type="PROSITE" id="PS00636">
    <property type="entry name" value="DNAJ_1"/>
    <property type="match status" value="1"/>
</dbReference>
<dbReference type="PRINTS" id="PR00625">
    <property type="entry name" value="JDOMAIN"/>
</dbReference>
<sequence length="269" mass="29692">MANKDYYTTLGVPRTASQEDIKKAYRKLAHQHHPDKKGGDEVKFKEVNEAYQVLSDPKKKSSYDNFGFAYNEGGYQNGQDFNYSDIFGGMGGQAGMEDIFDMFSGMFGGGSQRSYEREENQRGENLYLEVNIKKNDLGTQKTIEFQAMDLCKECGGNGIERGYGMVTCETCKGAGQVRQTSRSAFGYFTRVGICHKCGGKGKFPEKKCHKCSGDGRVKAKRKLDILIPENINGDYNIAIPKGGNVSKNGQAHSTGLGKAGDLVVHLKLR</sequence>
<dbReference type="CDD" id="cd06257">
    <property type="entry name" value="DnaJ"/>
    <property type="match status" value="1"/>
</dbReference>
<accession>A0A1F8GBR8</accession>
<dbReference type="InterPro" id="IPR001623">
    <property type="entry name" value="DnaJ_domain"/>
</dbReference>
<dbReference type="CDD" id="cd10719">
    <property type="entry name" value="DnaJ_zf"/>
    <property type="match status" value="1"/>
</dbReference>
<dbReference type="InterPro" id="IPR018253">
    <property type="entry name" value="DnaJ_domain_CS"/>
</dbReference>
<name>A0A1F8GBR8_9BACT</name>
<feature type="domain" description="CR-type" evidence="13">
    <location>
        <begin position="138"/>
        <end position="220"/>
    </location>
</feature>
<keyword evidence="4" id="KW-0677">Repeat</keyword>
<evidence type="ECO:0000256" key="7">
    <source>
        <dbReference type="ARBA" id="ARBA00023016"/>
    </source>
</evidence>
<dbReference type="Pfam" id="PF00226">
    <property type="entry name" value="DnaJ"/>
    <property type="match status" value="1"/>
</dbReference>
<evidence type="ECO:0000256" key="5">
    <source>
        <dbReference type="ARBA" id="ARBA00022771"/>
    </source>
</evidence>
<dbReference type="AlphaFoldDB" id="A0A1F8GBR8"/>
<dbReference type="InterPro" id="IPR036410">
    <property type="entry name" value="HSP_DnaJ_Cys-rich_dom_sf"/>
</dbReference>
<feature type="domain" description="J" evidence="12">
    <location>
        <begin position="5"/>
        <end position="67"/>
    </location>
</feature>
<dbReference type="GO" id="GO:0042026">
    <property type="term" value="P:protein refolding"/>
    <property type="evidence" value="ECO:0007669"/>
    <property type="project" value="TreeGrafter"/>
</dbReference>
<dbReference type="Gene3D" id="2.10.230.10">
    <property type="entry name" value="Heat shock protein DnaJ, cysteine-rich domain"/>
    <property type="match status" value="1"/>
</dbReference>
<keyword evidence="6 11" id="KW-0862">Zinc</keyword>
<keyword evidence="2" id="KW-0235">DNA replication</keyword>
<keyword evidence="3 11" id="KW-0479">Metal-binding</keyword>
<evidence type="ECO:0000259" key="13">
    <source>
        <dbReference type="PROSITE" id="PS51188"/>
    </source>
</evidence>
<dbReference type="GO" id="GO:0005737">
    <property type="term" value="C:cytoplasm"/>
    <property type="evidence" value="ECO:0007669"/>
    <property type="project" value="TreeGrafter"/>
</dbReference>
<keyword evidence="7" id="KW-0346">Stress response</keyword>
<evidence type="ECO:0000313" key="15">
    <source>
        <dbReference type="Proteomes" id="UP000178227"/>
    </source>
</evidence>
<evidence type="ECO:0000256" key="1">
    <source>
        <dbReference type="ARBA" id="ARBA00022490"/>
    </source>
</evidence>
<evidence type="ECO:0000259" key="12">
    <source>
        <dbReference type="PROSITE" id="PS50076"/>
    </source>
</evidence>
<organism evidence="14 15">
    <name type="scientific">Candidatus Yanofskybacteria bacterium RIFCSPLOWO2_01_FULL_42_49</name>
    <dbReference type="NCBI Taxonomy" id="1802694"/>
    <lineage>
        <taxon>Bacteria</taxon>
        <taxon>Candidatus Yanofskyibacteriota</taxon>
    </lineage>
</organism>
<comment type="caution">
    <text evidence="14">The sequence shown here is derived from an EMBL/GenBank/DDBJ whole genome shotgun (WGS) entry which is preliminary data.</text>
</comment>
<keyword evidence="1" id="KW-0963">Cytoplasm</keyword>
<dbReference type="Proteomes" id="UP000178227">
    <property type="component" value="Unassembled WGS sequence"/>
</dbReference>
<dbReference type="EMBL" id="MGKI01000011">
    <property type="protein sequence ID" value="OGN22480.1"/>
    <property type="molecule type" value="Genomic_DNA"/>
</dbReference>
<dbReference type="GO" id="GO:0031072">
    <property type="term" value="F:heat shock protein binding"/>
    <property type="evidence" value="ECO:0007669"/>
    <property type="project" value="InterPro"/>
</dbReference>
<dbReference type="STRING" id="1802694.A2918_01820"/>
<dbReference type="GO" id="GO:0051082">
    <property type="term" value="F:unfolded protein binding"/>
    <property type="evidence" value="ECO:0007669"/>
    <property type="project" value="InterPro"/>
</dbReference>
<gene>
    <name evidence="14" type="ORF">A2918_01820</name>
</gene>
<dbReference type="GO" id="GO:0008270">
    <property type="term" value="F:zinc ion binding"/>
    <property type="evidence" value="ECO:0007669"/>
    <property type="project" value="UniProtKB-KW"/>
</dbReference>
<evidence type="ECO:0000256" key="2">
    <source>
        <dbReference type="ARBA" id="ARBA00022705"/>
    </source>
</evidence>
<keyword evidence="8" id="KW-0143">Chaperone</keyword>
<reference evidence="14 15" key="1">
    <citation type="journal article" date="2016" name="Nat. Commun.">
        <title>Thousands of microbial genomes shed light on interconnected biogeochemical processes in an aquifer system.</title>
        <authorList>
            <person name="Anantharaman K."/>
            <person name="Brown C.T."/>
            <person name="Hug L.A."/>
            <person name="Sharon I."/>
            <person name="Castelle C.J."/>
            <person name="Probst A.J."/>
            <person name="Thomas B.C."/>
            <person name="Singh A."/>
            <person name="Wilkins M.J."/>
            <person name="Karaoz U."/>
            <person name="Brodie E.L."/>
            <person name="Williams K.H."/>
            <person name="Hubbard S.S."/>
            <person name="Banfield J.F."/>
        </authorList>
    </citation>
    <scope>NUCLEOTIDE SEQUENCE [LARGE SCALE GENOMIC DNA]</scope>
</reference>
<dbReference type="Pfam" id="PF00684">
    <property type="entry name" value="DnaJ_CXXCXGXG"/>
    <property type="match status" value="1"/>
</dbReference>
<evidence type="ECO:0000256" key="6">
    <source>
        <dbReference type="ARBA" id="ARBA00022833"/>
    </source>
</evidence>
<dbReference type="InterPro" id="IPR001305">
    <property type="entry name" value="HSP_DnaJ_Cys-rich_dom"/>
</dbReference>
<evidence type="ECO:0000256" key="3">
    <source>
        <dbReference type="ARBA" id="ARBA00022723"/>
    </source>
</evidence>
<dbReference type="PROSITE" id="PS50076">
    <property type="entry name" value="DNAJ_2"/>
    <property type="match status" value="1"/>
</dbReference>
<evidence type="ECO:0000256" key="9">
    <source>
        <dbReference type="ARBA" id="ARBA00061004"/>
    </source>
</evidence>
<dbReference type="InterPro" id="IPR036869">
    <property type="entry name" value="J_dom_sf"/>
</dbReference>
<dbReference type="SUPFAM" id="SSF46565">
    <property type="entry name" value="Chaperone J-domain"/>
    <property type="match status" value="1"/>
</dbReference>
<feature type="zinc finger region" description="CR-type" evidence="11">
    <location>
        <begin position="138"/>
        <end position="220"/>
    </location>
</feature>
<dbReference type="Gene3D" id="1.10.287.110">
    <property type="entry name" value="DnaJ domain"/>
    <property type="match status" value="1"/>
</dbReference>
<dbReference type="Gene3D" id="2.60.260.20">
    <property type="entry name" value="Urease metallochaperone UreE, N-terminal domain"/>
    <property type="match status" value="1"/>
</dbReference>
<evidence type="ECO:0000256" key="11">
    <source>
        <dbReference type="PROSITE-ProRule" id="PRU00546"/>
    </source>
</evidence>
<dbReference type="PROSITE" id="PS51188">
    <property type="entry name" value="ZF_CR"/>
    <property type="match status" value="1"/>
</dbReference>
<comment type="similarity">
    <text evidence="9">Belongs to the DnaJ family.</text>
</comment>
<dbReference type="SUPFAM" id="SSF57938">
    <property type="entry name" value="DnaJ/Hsp40 cysteine-rich domain"/>
    <property type="match status" value="1"/>
</dbReference>
<evidence type="ECO:0000256" key="4">
    <source>
        <dbReference type="ARBA" id="ARBA00022737"/>
    </source>
</evidence>
<evidence type="ECO:0000256" key="8">
    <source>
        <dbReference type="ARBA" id="ARBA00023186"/>
    </source>
</evidence>
<dbReference type="PANTHER" id="PTHR43096:SF48">
    <property type="entry name" value="CHAPERONE PROTEIN DNAJ"/>
    <property type="match status" value="1"/>
</dbReference>
<dbReference type="SMART" id="SM00271">
    <property type="entry name" value="DnaJ"/>
    <property type="match status" value="1"/>
</dbReference>
<dbReference type="FunFam" id="2.10.230.10:FF:000002">
    <property type="entry name" value="Molecular chaperone DnaJ"/>
    <property type="match status" value="1"/>
</dbReference>